<dbReference type="AlphaFoldDB" id="A0A543AWY8"/>
<dbReference type="InParanoid" id="A0A543AWY8"/>
<evidence type="ECO:0000256" key="1">
    <source>
        <dbReference type="ARBA" id="ARBA00006328"/>
    </source>
</evidence>
<protein>
    <submittedName>
        <fullName evidence="4">Uncharacterized protein YbjT (DUF2867 family)</fullName>
    </submittedName>
</protein>
<dbReference type="PANTHER" id="PTHR42748:SF7">
    <property type="entry name" value="NMRA LIKE REDOX SENSOR 1-RELATED"/>
    <property type="match status" value="1"/>
</dbReference>
<dbReference type="EMBL" id="VFOW01000001">
    <property type="protein sequence ID" value="TQL77069.1"/>
    <property type="molecule type" value="Genomic_DNA"/>
</dbReference>
<comment type="similarity">
    <text evidence="1">Belongs to the NmrA-type oxidoreductase family.</text>
</comment>
<name>A0A543AWY8_9ACTN</name>
<gene>
    <name evidence="4" type="ORF">FB566_2615</name>
</gene>
<proteinExistence type="inferred from homology"/>
<evidence type="ECO:0000256" key="2">
    <source>
        <dbReference type="ARBA" id="ARBA00022857"/>
    </source>
</evidence>
<dbReference type="InterPro" id="IPR008030">
    <property type="entry name" value="NmrA-like"/>
</dbReference>
<feature type="domain" description="NmrA-like" evidence="3">
    <location>
        <begin position="4"/>
        <end position="261"/>
    </location>
</feature>
<dbReference type="InterPro" id="IPR051164">
    <property type="entry name" value="NmrA-like_oxidored"/>
</dbReference>
<reference evidence="4 5" key="1">
    <citation type="submission" date="2019-06" db="EMBL/GenBank/DDBJ databases">
        <title>Sequencing the genomes of 1000 actinobacteria strains.</title>
        <authorList>
            <person name="Klenk H.-P."/>
        </authorList>
    </citation>
    <scope>NUCLEOTIDE SEQUENCE [LARGE SCALE GENOMIC DNA]</scope>
    <source>
        <strain evidence="4 5">DSM 45928</strain>
    </source>
</reference>
<dbReference type="PANTHER" id="PTHR42748">
    <property type="entry name" value="NITROGEN METABOLITE REPRESSION PROTEIN NMRA FAMILY MEMBER"/>
    <property type="match status" value="1"/>
</dbReference>
<evidence type="ECO:0000259" key="3">
    <source>
        <dbReference type="Pfam" id="PF05368"/>
    </source>
</evidence>
<keyword evidence="5" id="KW-1185">Reference proteome</keyword>
<sequence>MNTSQQILVTGATGQQGGAVAATLLRDGWSVRALTRDAGRPAARALAEAGAQVVEGDFDDPASLARAVNGVYGVFSVHSGSYDGSPDGYDADHEICSAQHLAEAAAAAGVRHLVHSSSVGVDRPELAAVMAMLRTKGEAERRIRTTGVSVTFLRPASFMENLLGGVRGLTGGALVNPQPPEFPEPLIAVTDIAAVAALAFAEPDQHRDKAYDLAGDAVTQPEIAATISETVGREVPFRRIPIEEIRAVSEDTATALEAMSRLDLAVDIEAVRTMHPGLLTFREWAERHREALLAAVDA</sequence>
<dbReference type="Gene3D" id="3.40.50.720">
    <property type="entry name" value="NAD(P)-binding Rossmann-like Domain"/>
    <property type="match status" value="1"/>
</dbReference>
<dbReference type="Proteomes" id="UP000317043">
    <property type="component" value="Unassembled WGS sequence"/>
</dbReference>
<dbReference type="SUPFAM" id="SSF51735">
    <property type="entry name" value="NAD(P)-binding Rossmann-fold domains"/>
    <property type="match status" value="1"/>
</dbReference>
<organism evidence="4 5">
    <name type="scientific">Stackebrandtia endophytica</name>
    <dbReference type="NCBI Taxonomy" id="1496996"/>
    <lineage>
        <taxon>Bacteria</taxon>
        <taxon>Bacillati</taxon>
        <taxon>Actinomycetota</taxon>
        <taxon>Actinomycetes</taxon>
        <taxon>Glycomycetales</taxon>
        <taxon>Glycomycetaceae</taxon>
        <taxon>Stackebrandtia</taxon>
    </lineage>
</organism>
<dbReference type="InterPro" id="IPR036291">
    <property type="entry name" value="NAD(P)-bd_dom_sf"/>
</dbReference>
<dbReference type="RefSeq" id="WP_142039399.1">
    <property type="nucleotide sequence ID" value="NZ_JBHTGS010000001.1"/>
</dbReference>
<evidence type="ECO:0000313" key="5">
    <source>
        <dbReference type="Proteomes" id="UP000317043"/>
    </source>
</evidence>
<comment type="caution">
    <text evidence="4">The sequence shown here is derived from an EMBL/GenBank/DDBJ whole genome shotgun (WGS) entry which is preliminary data.</text>
</comment>
<dbReference type="OrthoDB" id="319724at2"/>
<evidence type="ECO:0000313" key="4">
    <source>
        <dbReference type="EMBL" id="TQL77069.1"/>
    </source>
</evidence>
<dbReference type="Gene3D" id="3.90.25.10">
    <property type="entry name" value="UDP-galactose 4-epimerase, domain 1"/>
    <property type="match status" value="1"/>
</dbReference>
<keyword evidence="2" id="KW-0521">NADP</keyword>
<dbReference type="Pfam" id="PF05368">
    <property type="entry name" value="NmrA"/>
    <property type="match status" value="1"/>
</dbReference>
<accession>A0A543AWY8</accession>